<keyword evidence="2" id="KW-1185">Reference proteome</keyword>
<protein>
    <submittedName>
        <fullName evidence="1">Uncharacterized protein</fullName>
    </submittedName>
</protein>
<dbReference type="Proteomes" id="UP001385848">
    <property type="component" value="Unassembled WGS sequence"/>
</dbReference>
<reference evidence="1 2" key="1">
    <citation type="submission" date="2024-04" db="EMBL/GenBank/DDBJ databases">
        <title>Three lactobacilli isolated from voided urine samples from females with type 2 diabetes.</title>
        <authorList>
            <person name="Kula A."/>
            <person name="Stegman N."/>
            <person name="Putonti C."/>
        </authorList>
    </citation>
    <scope>NUCLEOTIDE SEQUENCE [LARGE SCALE GENOMIC DNA]</scope>
    <source>
        <strain evidence="1 2">1855</strain>
    </source>
</reference>
<name>A0ABU9FHH9_LACJE</name>
<proteinExistence type="predicted"/>
<dbReference type="RefSeq" id="WP_006588444.1">
    <property type="nucleotide sequence ID" value="NZ_CATOVC010000013.1"/>
</dbReference>
<accession>A0ABU9FHH9</accession>
<comment type="caution">
    <text evidence="1">The sequence shown here is derived from an EMBL/GenBank/DDBJ whole genome shotgun (WGS) entry which is preliminary data.</text>
</comment>
<evidence type="ECO:0000313" key="2">
    <source>
        <dbReference type="Proteomes" id="UP001385848"/>
    </source>
</evidence>
<dbReference type="EMBL" id="JBBVUL010000005">
    <property type="protein sequence ID" value="MEL0565039.1"/>
    <property type="molecule type" value="Genomic_DNA"/>
</dbReference>
<organism evidence="1 2">
    <name type="scientific">Lactobacillus jensenii</name>
    <dbReference type="NCBI Taxonomy" id="109790"/>
    <lineage>
        <taxon>Bacteria</taxon>
        <taxon>Bacillati</taxon>
        <taxon>Bacillota</taxon>
        <taxon>Bacilli</taxon>
        <taxon>Lactobacillales</taxon>
        <taxon>Lactobacillaceae</taxon>
        <taxon>Lactobacillus</taxon>
    </lineage>
</organism>
<sequence>MKRIPLEQEIKIIKQAQGLKDLDVWQFILATSAFIRVFEAELNLDRRAIAASIDNMTFLSEKDWQKWLAKTGCSIPVQDLYKEFIREAKKGNED</sequence>
<gene>
    <name evidence="1" type="ORF">AAC431_03750</name>
</gene>
<evidence type="ECO:0000313" key="1">
    <source>
        <dbReference type="EMBL" id="MEL0565039.1"/>
    </source>
</evidence>